<dbReference type="Proteomes" id="UP000800094">
    <property type="component" value="Unassembled WGS sequence"/>
</dbReference>
<dbReference type="PANTHER" id="PTHR40267:SF1">
    <property type="entry name" value="BLR3294 PROTEIN"/>
    <property type="match status" value="1"/>
</dbReference>
<evidence type="ECO:0000313" key="1">
    <source>
        <dbReference type="EMBL" id="KAF2253975.1"/>
    </source>
</evidence>
<dbReference type="InterPro" id="IPR026286">
    <property type="entry name" value="MaiA/AMDase"/>
</dbReference>
<dbReference type="InterPro" id="IPR053714">
    <property type="entry name" value="Iso_Racemase_Enz_sf"/>
</dbReference>
<dbReference type="PIRSF" id="PIRSF015736">
    <property type="entry name" value="MI"/>
    <property type="match status" value="1"/>
</dbReference>
<dbReference type="PANTHER" id="PTHR40267">
    <property type="entry name" value="BLR3294 PROTEIN"/>
    <property type="match status" value="1"/>
</dbReference>
<dbReference type="OrthoDB" id="414270at2759"/>
<dbReference type="Pfam" id="PF17645">
    <property type="entry name" value="Amdase"/>
    <property type="match status" value="1"/>
</dbReference>
<dbReference type="RefSeq" id="XP_033688979.1">
    <property type="nucleotide sequence ID" value="XM_033820899.1"/>
</dbReference>
<dbReference type="EMBL" id="ML987191">
    <property type="protein sequence ID" value="KAF2253975.1"/>
    <property type="molecule type" value="Genomic_DNA"/>
</dbReference>
<accession>A0A6A6ITV7</accession>
<organism evidence="1 2">
    <name type="scientific">Trematosphaeria pertusa</name>
    <dbReference type="NCBI Taxonomy" id="390896"/>
    <lineage>
        <taxon>Eukaryota</taxon>
        <taxon>Fungi</taxon>
        <taxon>Dikarya</taxon>
        <taxon>Ascomycota</taxon>
        <taxon>Pezizomycotina</taxon>
        <taxon>Dothideomycetes</taxon>
        <taxon>Pleosporomycetidae</taxon>
        <taxon>Pleosporales</taxon>
        <taxon>Massarineae</taxon>
        <taxon>Trematosphaeriaceae</taxon>
        <taxon>Trematosphaeria</taxon>
    </lineage>
</organism>
<dbReference type="GeneID" id="54574229"/>
<protein>
    <submittedName>
        <fullName evidence="1">Putative arylmalonate decarboxylase</fullName>
    </submittedName>
</protein>
<dbReference type="Gene3D" id="3.40.50.12500">
    <property type="match status" value="1"/>
</dbReference>
<name>A0A6A6ITV7_9PLEO</name>
<keyword evidence="2" id="KW-1185">Reference proteome</keyword>
<dbReference type="AlphaFoldDB" id="A0A6A6ITV7"/>
<gene>
    <name evidence="1" type="ORF">BU26DRAFT_232880</name>
</gene>
<reference evidence="1" key="1">
    <citation type="journal article" date="2020" name="Stud. Mycol.">
        <title>101 Dothideomycetes genomes: a test case for predicting lifestyles and emergence of pathogens.</title>
        <authorList>
            <person name="Haridas S."/>
            <person name="Albert R."/>
            <person name="Binder M."/>
            <person name="Bloem J."/>
            <person name="Labutti K."/>
            <person name="Salamov A."/>
            <person name="Andreopoulos B."/>
            <person name="Baker S."/>
            <person name="Barry K."/>
            <person name="Bills G."/>
            <person name="Bluhm B."/>
            <person name="Cannon C."/>
            <person name="Castanera R."/>
            <person name="Culley D."/>
            <person name="Daum C."/>
            <person name="Ezra D."/>
            <person name="Gonzalez J."/>
            <person name="Henrissat B."/>
            <person name="Kuo A."/>
            <person name="Liang C."/>
            <person name="Lipzen A."/>
            <person name="Lutzoni F."/>
            <person name="Magnuson J."/>
            <person name="Mondo S."/>
            <person name="Nolan M."/>
            <person name="Ohm R."/>
            <person name="Pangilinan J."/>
            <person name="Park H.-J."/>
            <person name="Ramirez L."/>
            <person name="Alfaro M."/>
            <person name="Sun H."/>
            <person name="Tritt A."/>
            <person name="Yoshinaga Y."/>
            <person name="Zwiers L.-H."/>
            <person name="Turgeon B."/>
            <person name="Goodwin S."/>
            <person name="Spatafora J."/>
            <person name="Crous P."/>
            <person name="Grigoriev I."/>
        </authorList>
    </citation>
    <scope>NUCLEOTIDE SEQUENCE</scope>
    <source>
        <strain evidence="1">CBS 122368</strain>
    </source>
</reference>
<proteinExistence type="predicted"/>
<evidence type="ECO:0000313" key="2">
    <source>
        <dbReference type="Proteomes" id="UP000800094"/>
    </source>
</evidence>
<sequence length="256" mass="27542">MSDAPLKPRRIRIGILVPSSNTALEPLTTQILASIPSSANVHVTAHFSRFKVTTIGLSDSALAQFDHEKMLEAAQLLADANVDVIGWSGTSAGWLGFSSDEQLCQLIQQKTGIPATTSILALNKALEKLRVRRLALVTPYTVDVQKAIIETYASSLGIVIAWERHLSRTDNVHLAALGAETLDPMVDGVVKSGGMADVEAVTTFCTNLSAAAEVERWEGQHGVPVLDTVTTVVWDCLKLCGLNTGDIKGWGRIMRL</sequence>